<gene>
    <name evidence="1" type="ORF">E2C06_13290</name>
</gene>
<evidence type="ECO:0000313" key="1">
    <source>
        <dbReference type="EMBL" id="TDH62142.1"/>
    </source>
</evidence>
<dbReference type="AlphaFoldDB" id="A0A4R5QFU6"/>
<dbReference type="RefSeq" id="WP_133289082.1">
    <property type="nucleotide sequence ID" value="NZ_SMSJ01000014.1"/>
</dbReference>
<evidence type="ECO:0000313" key="2">
    <source>
        <dbReference type="Proteomes" id="UP000295096"/>
    </source>
</evidence>
<accession>A0A4R5QFU6</accession>
<comment type="caution">
    <text evidence="1">The sequence shown here is derived from an EMBL/GenBank/DDBJ whole genome shotgun (WGS) entry which is preliminary data.</text>
</comment>
<protein>
    <submittedName>
        <fullName evidence="1">Uncharacterized protein</fullName>
    </submittedName>
</protein>
<sequence length="68" mass="7209">MTLRVHIERLVVDARALPAAQVQAFRAALAAELAGGGRRGDRAGPPADPVARLAGRTADAIRRRMARP</sequence>
<dbReference type="EMBL" id="SMSJ01000014">
    <property type="protein sequence ID" value="TDH62142.1"/>
    <property type="molecule type" value="Genomic_DNA"/>
</dbReference>
<proteinExistence type="predicted"/>
<organism evidence="1 2">
    <name type="scientific">Dankookia rubra</name>
    <dbReference type="NCBI Taxonomy" id="1442381"/>
    <lineage>
        <taxon>Bacteria</taxon>
        <taxon>Pseudomonadati</taxon>
        <taxon>Pseudomonadota</taxon>
        <taxon>Alphaproteobacteria</taxon>
        <taxon>Acetobacterales</taxon>
        <taxon>Roseomonadaceae</taxon>
        <taxon>Dankookia</taxon>
    </lineage>
</organism>
<reference evidence="1 2" key="1">
    <citation type="journal article" date="2016" name="J. Microbiol.">
        <title>Dankookia rubra gen. nov., sp. nov., an alphaproteobacterium isolated from sediment of a shallow stream.</title>
        <authorList>
            <person name="Kim W.H."/>
            <person name="Kim D.H."/>
            <person name="Kang K."/>
            <person name="Ahn T.Y."/>
        </authorList>
    </citation>
    <scope>NUCLEOTIDE SEQUENCE [LARGE SCALE GENOMIC DNA]</scope>
    <source>
        <strain evidence="1 2">JCM30602</strain>
    </source>
</reference>
<keyword evidence="2" id="KW-1185">Reference proteome</keyword>
<dbReference type="Proteomes" id="UP000295096">
    <property type="component" value="Unassembled WGS sequence"/>
</dbReference>
<name>A0A4R5QFU6_9PROT</name>